<comment type="similarity">
    <text evidence="1 5">Belongs to the SEC8 family.</text>
</comment>
<dbReference type="Pfam" id="PF04048">
    <property type="entry name" value="Sec8_N"/>
    <property type="match status" value="1"/>
</dbReference>
<dbReference type="OMA" id="HMEVRCR"/>
<feature type="compositionally biased region" description="Basic and acidic residues" evidence="6">
    <location>
        <begin position="1"/>
        <end position="11"/>
    </location>
</feature>
<dbReference type="InterPro" id="IPR007191">
    <property type="entry name" value="Sec8_exocyst_N"/>
</dbReference>
<evidence type="ECO:0000313" key="10">
    <source>
        <dbReference type="RefSeq" id="XP_035675260.1"/>
    </source>
</evidence>
<dbReference type="GO" id="GO:0007268">
    <property type="term" value="P:chemical synaptic transmission"/>
    <property type="evidence" value="ECO:0000318"/>
    <property type="project" value="GO_Central"/>
</dbReference>
<dbReference type="AlphaFoldDB" id="A0A9J7MQ31"/>
<dbReference type="PANTHER" id="PTHR14146:SF0">
    <property type="entry name" value="EXOCYST COMPLEX COMPONENT 4"/>
    <property type="match status" value="1"/>
</dbReference>
<feature type="compositionally biased region" description="Acidic residues" evidence="6">
    <location>
        <begin position="319"/>
        <end position="329"/>
    </location>
</feature>
<keyword evidence="4 5" id="KW-0653">Protein transport</keyword>
<keyword evidence="3 5" id="KW-0268">Exocytosis</keyword>
<comment type="function">
    <text evidence="5">Component of the exocyst complex involved in the docking of exocytic vesicles with fusion sites on the plasma membrane.</text>
</comment>
<dbReference type="GO" id="GO:0045202">
    <property type="term" value="C:synapse"/>
    <property type="evidence" value="ECO:0000318"/>
    <property type="project" value="GO_Central"/>
</dbReference>
<dbReference type="GO" id="GO:0090522">
    <property type="term" value="P:vesicle tethering involved in exocytosis"/>
    <property type="evidence" value="ECO:0007669"/>
    <property type="project" value="UniProtKB-UniRule"/>
</dbReference>
<evidence type="ECO:0000313" key="9">
    <source>
        <dbReference type="Proteomes" id="UP000001554"/>
    </source>
</evidence>
<sequence>MNQATDRRESNQRGSKSAAALRTWSQNSLHKARSVLSDIVLATKMAAVAKPRAAKQQSETGLLMSVIRTLSARTFAGIDISTSEDFEQREVEKQRLEKAFKECDSKLDKLVEDNYDDLTATVNHFSTISTSIHTCRERMQNVRQNLKSCESLLRCKRDELRKLWIEGIEHKQILSLLQQIENVKQTPEKLDEYMAKKHYLHATELLVSAVASLEGTLSGVEALRDVRAELQNKKEQMHEVLIEELHRHLYIRSTAQVNKPLRRQGSIKGTRDVSPSPARKLLQQVLAEGIASTPGSKGHKRGHSRSRSLDYMSPGVAGGDEDPAQVQEDMEGDPEADSVQFMSVLVESLSILQKIPETVEAIKSRMEKEMTLIVHRTTAQVLDNAEQRGETATQQNQPRLLLELFELLFEKFRCVAQAHDAVLMFLQRISNSASHGQAEFELYGREDVWSRMQAVLQLVLNDYLDVKNTASASQNQVPSAYTDATLDISTYFSKKRHQKVKKYPLFKFEMSSHAISMNNYLREQKRKKGGLGEPDLLENGTEVQYVCEPGAKNITVIFNTLQRFVKEIEVTLQYSSGAHCQLHDFLTDYIKTIFLGQVHMDVNKNIQQASRGAEALKLLTDAPTMKTMGLQRPLLQSTITVERCLSELRELMYALPAYSDHFLSMICKMLQDYRDMCQAAYRGVVQRGSEEQRIISATWAKDEDISRLLRSLPNWQNLENRRARKEDEVENPEAVRARNTKQRDRTEERITTMWNNKESDLLTNNLGDSLIPKYEVLQDVNDLRVLANLHESLEWFAGRIRTFNSTLPLASPGMGLSPASSDSNPSDLQPVSPATLASLTSLAREFQDLAETCLLVLHLEVRVHCFFFLLPMAKQSNYSGNLESTDPDPLVVKLNKDLSSIEESLTTSLNTHKFRYIFEGLGHQMSSILVNSTQYFSRISHSGIKKMCRNIFALQQNLTNITMSREVDLDHARQYYETLYMTVEEILNSLVEQGVHFTELEYVNALNLLQRSTPGTDAKAHAARLWRLKEIMAQKVGNQNAEMTEI</sequence>
<dbReference type="GO" id="GO:0006904">
    <property type="term" value="P:vesicle docking involved in exocytosis"/>
    <property type="evidence" value="ECO:0007669"/>
    <property type="project" value="InterPro"/>
</dbReference>
<proteinExistence type="inferred from homology"/>
<dbReference type="GO" id="GO:0006887">
    <property type="term" value="P:exocytosis"/>
    <property type="evidence" value="ECO:0000318"/>
    <property type="project" value="GO_Central"/>
</dbReference>
<dbReference type="GO" id="GO:0015031">
    <property type="term" value="P:protein transport"/>
    <property type="evidence" value="ECO:0007669"/>
    <property type="project" value="UniProtKB-KW"/>
</dbReference>
<dbReference type="Proteomes" id="UP000001554">
    <property type="component" value="Chromosome 4"/>
</dbReference>
<evidence type="ECO:0000259" key="8">
    <source>
        <dbReference type="Pfam" id="PF20652"/>
    </source>
</evidence>
<dbReference type="GeneID" id="118415000"/>
<name>A0A9J7MQ31_BRAFL</name>
<feature type="region of interest" description="Disordered" evidence="6">
    <location>
        <begin position="1"/>
        <end position="23"/>
    </location>
</feature>
<dbReference type="GO" id="GO:0006612">
    <property type="term" value="P:protein targeting to membrane"/>
    <property type="evidence" value="ECO:0007669"/>
    <property type="project" value="UniProtKB-UniRule"/>
</dbReference>
<reference evidence="10" key="1">
    <citation type="journal article" date="2016" name="Genome Biol. Evol.">
        <title>Conserved non-coding elements in the most distant genera of cephalochordates: the Goldilocks principle.</title>
        <authorList>
            <person name="Yue J.X."/>
            <person name="Kozmikova I."/>
            <person name="Ono H."/>
            <person name="Nossa C.W."/>
            <person name="Kozmik Z."/>
            <person name="Putnam N.H."/>
            <person name="Yu J.K."/>
            <person name="Holland L.Z."/>
        </authorList>
    </citation>
    <scope>NUCLEOTIDE SEQUENCE</scope>
</reference>
<feature type="domain" description="Exocyst complex component Sec8 N-terminal" evidence="7">
    <location>
        <begin position="95"/>
        <end position="192"/>
    </location>
</feature>
<protein>
    <recommendedName>
        <fullName evidence="5">Exocyst complex component Sec8</fullName>
    </recommendedName>
</protein>
<feature type="domain" description="Exocyst complex component Sec8 middle helical bundle" evidence="8">
    <location>
        <begin position="334"/>
        <end position="513"/>
    </location>
</feature>
<accession>A0A9J7MQ31</accession>
<keyword evidence="2 5" id="KW-0813">Transport</keyword>
<organism evidence="9 10">
    <name type="scientific">Branchiostoma floridae</name>
    <name type="common">Florida lancelet</name>
    <name type="synonym">Amphioxus</name>
    <dbReference type="NCBI Taxonomy" id="7739"/>
    <lineage>
        <taxon>Eukaryota</taxon>
        <taxon>Metazoa</taxon>
        <taxon>Chordata</taxon>
        <taxon>Cephalochordata</taxon>
        <taxon>Leptocardii</taxon>
        <taxon>Amphioxiformes</taxon>
        <taxon>Branchiostomatidae</taxon>
        <taxon>Branchiostoma</taxon>
    </lineage>
</organism>
<feature type="region of interest" description="Disordered" evidence="6">
    <location>
        <begin position="288"/>
        <end position="329"/>
    </location>
</feature>
<evidence type="ECO:0000256" key="6">
    <source>
        <dbReference type="SAM" id="MobiDB-lite"/>
    </source>
</evidence>
<dbReference type="RefSeq" id="XP_035675260.1">
    <property type="nucleotide sequence ID" value="XM_035819367.1"/>
</dbReference>
<reference evidence="10" key="3">
    <citation type="submission" date="2025-08" db="UniProtKB">
        <authorList>
            <consortium name="RefSeq"/>
        </authorList>
    </citation>
    <scope>IDENTIFICATION</scope>
</reference>
<feature type="compositionally biased region" description="Basic residues" evidence="6">
    <location>
        <begin position="297"/>
        <end position="306"/>
    </location>
</feature>
<dbReference type="InterPro" id="IPR039682">
    <property type="entry name" value="Sec8/EXOC4"/>
</dbReference>
<evidence type="ECO:0000256" key="5">
    <source>
        <dbReference type="RuleBase" id="RU367079"/>
    </source>
</evidence>
<evidence type="ECO:0000256" key="1">
    <source>
        <dbReference type="ARBA" id="ARBA00010470"/>
    </source>
</evidence>
<dbReference type="InterPro" id="IPR048630">
    <property type="entry name" value="Sec8_M"/>
</dbReference>
<evidence type="ECO:0000256" key="4">
    <source>
        <dbReference type="ARBA" id="ARBA00022927"/>
    </source>
</evidence>
<evidence type="ECO:0000259" key="7">
    <source>
        <dbReference type="Pfam" id="PF04048"/>
    </source>
</evidence>
<dbReference type="GO" id="GO:0000145">
    <property type="term" value="C:exocyst"/>
    <property type="evidence" value="ECO:0000318"/>
    <property type="project" value="GO_Central"/>
</dbReference>
<dbReference type="Pfam" id="PF20652">
    <property type="entry name" value="Sec8_C"/>
    <property type="match status" value="1"/>
</dbReference>
<reference evidence="9" key="2">
    <citation type="journal article" date="2020" name="Nat. Ecol. Evol.">
        <title>Deeply conserved synteny resolves early events in vertebrate evolution.</title>
        <authorList>
            <person name="Simakov O."/>
            <person name="Marletaz F."/>
            <person name="Yue J.X."/>
            <person name="O'Connell B."/>
            <person name="Jenkins J."/>
            <person name="Brandt A."/>
            <person name="Calef R."/>
            <person name="Tung C.H."/>
            <person name="Huang T.K."/>
            <person name="Schmutz J."/>
            <person name="Satoh N."/>
            <person name="Yu J.K."/>
            <person name="Putnam N.H."/>
            <person name="Green R.E."/>
            <person name="Rokhsar D.S."/>
        </authorList>
    </citation>
    <scope>NUCLEOTIDE SEQUENCE [LARGE SCALE GENOMIC DNA]</scope>
    <source>
        <strain evidence="9">S238N-H82</strain>
    </source>
</reference>
<dbReference type="PANTHER" id="PTHR14146">
    <property type="entry name" value="EXOCYST COMPLEX COMPONENT 4"/>
    <property type="match status" value="1"/>
</dbReference>
<dbReference type="GO" id="GO:0032584">
    <property type="term" value="C:growth cone membrane"/>
    <property type="evidence" value="ECO:0000318"/>
    <property type="project" value="GO_Central"/>
</dbReference>
<dbReference type="OrthoDB" id="272977at2759"/>
<gene>
    <name evidence="10" type="primary">LOC118415000</name>
</gene>
<evidence type="ECO:0000256" key="3">
    <source>
        <dbReference type="ARBA" id="ARBA00022483"/>
    </source>
</evidence>
<keyword evidence="9" id="KW-1185">Reference proteome</keyword>
<evidence type="ECO:0000256" key="2">
    <source>
        <dbReference type="ARBA" id="ARBA00022448"/>
    </source>
</evidence>
<dbReference type="KEGG" id="bfo:118415000"/>
<dbReference type="GO" id="GO:0006893">
    <property type="term" value="P:Golgi to plasma membrane transport"/>
    <property type="evidence" value="ECO:0000318"/>
    <property type="project" value="GO_Central"/>
</dbReference>